<comment type="caution">
    <text evidence="1">The sequence shown here is derived from an EMBL/GenBank/DDBJ whole genome shotgun (WGS) entry which is preliminary data.</text>
</comment>
<reference evidence="1 2" key="1">
    <citation type="submission" date="2019-05" db="EMBL/GenBank/DDBJ databases">
        <authorList>
            <person name="Narsing Rao M.P."/>
            <person name="Li W.J."/>
        </authorList>
    </citation>
    <scope>NUCLEOTIDE SEQUENCE [LARGE SCALE GENOMIC DNA]</scope>
    <source>
        <strain evidence="1 2">SYSU_K30003</strain>
    </source>
</reference>
<dbReference type="AlphaFoldDB" id="A0A5R9G2Y2"/>
<evidence type="ECO:0000313" key="1">
    <source>
        <dbReference type="EMBL" id="TLS50191.1"/>
    </source>
</evidence>
<gene>
    <name evidence="1" type="ORF">FE782_21215</name>
</gene>
<sequence>MADIRTAEPRNADVVPPCPICGFSMKWWMAKWKCFNCGQWSGCCGDETSDPGGLWCDAPNIRKDG</sequence>
<dbReference type="RefSeq" id="WP_138196345.1">
    <property type="nucleotide sequence ID" value="NZ_VCIW01000016.1"/>
</dbReference>
<proteinExistence type="predicted"/>
<dbReference type="EMBL" id="VCIW01000016">
    <property type="protein sequence ID" value="TLS50191.1"/>
    <property type="molecule type" value="Genomic_DNA"/>
</dbReference>
<keyword evidence="2" id="KW-1185">Reference proteome</keyword>
<organism evidence="1 2">
    <name type="scientific">Paenibacillus antri</name>
    <dbReference type="NCBI Taxonomy" id="2582848"/>
    <lineage>
        <taxon>Bacteria</taxon>
        <taxon>Bacillati</taxon>
        <taxon>Bacillota</taxon>
        <taxon>Bacilli</taxon>
        <taxon>Bacillales</taxon>
        <taxon>Paenibacillaceae</taxon>
        <taxon>Paenibacillus</taxon>
    </lineage>
</organism>
<protein>
    <submittedName>
        <fullName evidence="1">Uncharacterized protein</fullName>
    </submittedName>
</protein>
<evidence type="ECO:0000313" key="2">
    <source>
        <dbReference type="Proteomes" id="UP000309676"/>
    </source>
</evidence>
<accession>A0A5R9G2Y2</accession>
<dbReference type="OrthoDB" id="2637678at2"/>
<dbReference type="Proteomes" id="UP000309676">
    <property type="component" value="Unassembled WGS sequence"/>
</dbReference>
<name>A0A5R9G2Y2_9BACL</name>